<evidence type="ECO:0000313" key="3">
    <source>
        <dbReference type="Proteomes" id="UP001460270"/>
    </source>
</evidence>
<evidence type="ECO:0000313" key="2">
    <source>
        <dbReference type="EMBL" id="KAK7881524.1"/>
    </source>
</evidence>
<feature type="compositionally biased region" description="Basic and acidic residues" evidence="1">
    <location>
        <begin position="94"/>
        <end position="109"/>
    </location>
</feature>
<dbReference type="EMBL" id="JBBPFD010000022">
    <property type="protein sequence ID" value="KAK7881524.1"/>
    <property type="molecule type" value="Genomic_DNA"/>
</dbReference>
<feature type="region of interest" description="Disordered" evidence="1">
    <location>
        <begin position="30"/>
        <end position="57"/>
    </location>
</feature>
<dbReference type="Proteomes" id="UP001460270">
    <property type="component" value="Unassembled WGS sequence"/>
</dbReference>
<reference evidence="3" key="1">
    <citation type="submission" date="2024-04" db="EMBL/GenBank/DDBJ databases">
        <title>Salinicola lusitanus LLJ914,a marine bacterium isolated from the Okinawa Trough.</title>
        <authorList>
            <person name="Li J."/>
        </authorList>
    </citation>
    <scope>NUCLEOTIDE SEQUENCE [LARGE SCALE GENOMIC DNA]</scope>
</reference>
<feature type="region of interest" description="Disordered" evidence="1">
    <location>
        <begin position="75"/>
        <end position="115"/>
    </location>
</feature>
<sequence length="115" mass="13043">MLRINIRVNPLLPMLVRRLYTIEKDPNTLRKSGARRRGAELVGGVSSPCPREPPQPPALLLQFKTKTYFEQGIGTEAGERERKGCTAEQTGQHKASDNKVPRKYIREVNKPSYIQ</sequence>
<protein>
    <submittedName>
        <fullName evidence="2">Uncharacterized protein</fullName>
    </submittedName>
</protein>
<comment type="caution">
    <text evidence="2">The sequence shown here is derived from an EMBL/GenBank/DDBJ whole genome shotgun (WGS) entry which is preliminary data.</text>
</comment>
<organism evidence="2 3">
    <name type="scientific">Mugilogobius chulae</name>
    <name type="common">yellowstripe goby</name>
    <dbReference type="NCBI Taxonomy" id="88201"/>
    <lineage>
        <taxon>Eukaryota</taxon>
        <taxon>Metazoa</taxon>
        <taxon>Chordata</taxon>
        <taxon>Craniata</taxon>
        <taxon>Vertebrata</taxon>
        <taxon>Euteleostomi</taxon>
        <taxon>Actinopterygii</taxon>
        <taxon>Neopterygii</taxon>
        <taxon>Teleostei</taxon>
        <taxon>Neoteleostei</taxon>
        <taxon>Acanthomorphata</taxon>
        <taxon>Gobiaria</taxon>
        <taxon>Gobiiformes</taxon>
        <taxon>Gobioidei</taxon>
        <taxon>Gobiidae</taxon>
        <taxon>Gobionellinae</taxon>
        <taxon>Mugilogobius</taxon>
    </lineage>
</organism>
<keyword evidence="3" id="KW-1185">Reference proteome</keyword>
<name>A0AAW0MX96_9GOBI</name>
<accession>A0AAW0MX96</accession>
<evidence type="ECO:0000256" key="1">
    <source>
        <dbReference type="SAM" id="MobiDB-lite"/>
    </source>
</evidence>
<dbReference type="AlphaFoldDB" id="A0AAW0MX96"/>
<gene>
    <name evidence="2" type="ORF">WMY93_029933</name>
</gene>
<proteinExistence type="predicted"/>